<keyword evidence="7" id="KW-1185">Reference proteome</keyword>
<gene>
    <name evidence="6" type="ORF">B0H17DRAFT_875465</name>
</gene>
<dbReference type="SUPFAM" id="SSF53474">
    <property type="entry name" value="alpha/beta-Hydrolases"/>
    <property type="match status" value="1"/>
</dbReference>
<proteinExistence type="inferred from homology"/>
<accession>A0AAD7D135</accession>
<reference evidence="6" key="1">
    <citation type="submission" date="2023-03" db="EMBL/GenBank/DDBJ databases">
        <title>Massive genome expansion in bonnet fungi (Mycena s.s.) driven by repeated elements and novel gene families across ecological guilds.</title>
        <authorList>
            <consortium name="Lawrence Berkeley National Laboratory"/>
            <person name="Harder C.B."/>
            <person name="Miyauchi S."/>
            <person name="Viragh M."/>
            <person name="Kuo A."/>
            <person name="Thoen E."/>
            <person name="Andreopoulos B."/>
            <person name="Lu D."/>
            <person name="Skrede I."/>
            <person name="Drula E."/>
            <person name="Henrissat B."/>
            <person name="Morin E."/>
            <person name="Kohler A."/>
            <person name="Barry K."/>
            <person name="LaButti K."/>
            <person name="Morin E."/>
            <person name="Salamov A."/>
            <person name="Lipzen A."/>
            <person name="Mereny Z."/>
            <person name="Hegedus B."/>
            <person name="Baldrian P."/>
            <person name="Stursova M."/>
            <person name="Weitz H."/>
            <person name="Taylor A."/>
            <person name="Grigoriev I.V."/>
            <person name="Nagy L.G."/>
            <person name="Martin F."/>
            <person name="Kauserud H."/>
        </authorList>
    </citation>
    <scope>NUCLEOTIDE SEQUENCE</scope>
    <source>
        <strain evidence="6">CBHHK067</strain>
    </source>
</reference>
<dbReference type="InterPro" id="IPR001563">
    <property type="entry name" value="Peptidase_S10"/>
</dbReference>
<dbReference type="Gene3D" id="3.40.50.1820">
    <property type="entry name" value="alpha/beta hydrolase"/>
    <property type="match status" value="1"/>
</dbReference>
<dbReference type="InterPro" id="IPR029058">
    <property type="entry name" value="AB_hydrolase_fold"/>
</dbReference>
<evidence type="ECO:0000313" key="6">
    <source>
        <dbReference type="EMBL" id="KAJ7673619.1"/>
    </source>
</evidence>
<sequence length="112" mass="12187">GQYLPVFASTVCDNKPRLVNAGFAPINISSVMIGNGLTDVPTMVPAWVDVQCSPVSIFPVQDIGTDPDVVIQLPRCTKWLKDACQDQFDRISCSAALKFFFTSMLDPYIATG</sequence>
<comment type="caution">
    <text evidence="6">The sequence shown here is derived from an EMBL/GenBank/DDBJ whole genome shotgun (WGS) entry which is preliminary data.</text>
</comment>
<dbReference type="Pfam" id="PF00450">
    <property type="entry name" value="Peptidase_S10"/>
    <property type="match status" value="1"/>
</dbReference>
<dbReference type="Gene3D" id="1.10.287.410">
    <property type="match status" value="1"/>
</dbReference>
<organism evidence="6 7">
    <name type="scientific">Mycena rosella</name>
    <name type="common">Pink bonnet</name>
    <name type="synonym">Agaricus rosellus</name>
    <dbReference type="NCBI Taxonomy" id="1033263"/>
    <lineage>
        <taxon>Eukaryota</taxon>
        <taxon>Fungi</taxon>
        <taxon>Dikarya</taxon>
        <taxon>Basidiomycota</taxon>
        <taxon>Agaricomycotina</taxon>
        <taxon>Agaricomycetes</taxon>
        <taxon>Agaricomycetidae</taxon>
        <taxon>Agaricales</taxon>
        <taxon>Marasmiineae</taxon>
        <taxon>Mycenaceae</taxon>
        <taxon>Mycena</taxon>
    </lineage>
</organism>
<name>A0AAD7D135_MYCRO</name>
<evidence type="ECO:0000256" key="4">
    <source>
        <dbReference type="ARBA" id="ARBA00022801"/>
    </source>
</evidence>
<comment type="similarity">
    <text evidence="1">Belongs to the peptidase S10 family.</text>
</comment>
<dbReference type="GO" id="GO:0006508">
    <property type="term" value="P:proteolysis"/>
    <property type="evidence" value="ECO:0007669"/>
    <property type="project" value="UniProtKB-KW"/>
</dbReference>
<dbReference type="GO" id="GO:0004185">
    <property type="term" value="F:serine-type carboxypeptidase activity"/>
    <property type="evidence" value="ECO:0007669"/>
    <property type="project" value="InterPro"/>
</dbReference>
<keyword evidence="2" id="KW-0121">Carboxypeptidase</keyword>
<evidence type="ECO:0000313" key="7">
    <source>
        <dbReference type="Proteomes" id="UP001221757"/>
    </source>
</evidence>
<evidence type="ECO:0000256" key="5">
    <source>
        <dbReference type="ARBA" id="ARBA00023180"/>
    </source>
</evidence>
<evidence type="ECO:0000256" key="2">
    <source>
        <dbReference type="ARBA" id="ARBA00022645"/>
    </source>
</evidence>
<feature type="non-terminal residue" evidence="6">
    <location>
        <position position="112"/>
    </location>
</feature>
<keyword evidence="3" id="KW-0645">Protease</keyword>
<keyword evidence="4" id="KW-0378">Hydrolase</keyword>
<keyword evidence="5" id="KW-0325">Glycoprotein</keyword>
<dbReference type="EMBL" id="JARKIE010000160">
    <property type="protein sequence ID" value="KAJ7673619.1"/>
    <property type="molecule type" value="Genomic_DNA"/>
</dbReference>
<feature type="non-terminal residue" evidence="6">
    <location>
        <position position="1"/>
    </location>
</feature>
<dbReference type="Proteomes" id="UP001221757">
    <property type="component" value="Unassembled WGS sequence"/>
</dbReference>
<evidence type="ECO:0000256" key="3">
    <source>
        <dbReference type="ARBA" id="ARBA00022670"/>
    </source>
</evidence>
<protein>
    <submittedName>
        <fullName evidence="6">Uncharacterized protein</fullName>
    </submittedName>
</protein>
<evidence type="ECO:0000256" key="1">
    <source>
        <dbReference type="ARBA" id="ARBA00009431"/>
    </source>
</evidence>
<dbReference type="AlphaFoldDB" id="A0AAD7D135"/>